<evidence type="ECO:0000256" key="6">
    <source>
        <dbReference type="RuleBase" id="RU368080"/>
    </source>
</evidence>
<dbReference type="GO" id="GO:0034727">
    <property type="term" value="P:piecemeal microautophagy of the nucleus"/>
    <property type="evidence" value="ECO:0007669"/>
    <property type="project" value="TreeGrafter"/>
</dbReference>
<feature type="domain" description="Autophagy protein ATG17-like" evidence="9">
    <location>
        <begin position="44"/>
        <end position="450"/>
    </location>
</feature>
<comment type="similarity">
    <text evidence="1 6">Belongs to the ATG17 family.</text>
</comment>
<feature type="region of interest" description="Disordered" evidence="8">
    <location>
        <begin position="1"/>
        <end position="24"/>
    </location>
</feature>
<organism evidence="10 11">
    <name type="scientific">Baudoinia panamericana (strain UAMH 10762)</name>
    <name type="common">Angels' share fungus</name>
    <name type="synonym">Baudoinia compniacensis (strain UAMH 10762)</name>
    <dbReference type="NCBI Taxonomy" id="717646"/>
    <lineage>
        <taxon>Eukaryota</taxon>
        <taxon>Fungi</taxon>
        <taxon>Dikarya</taxon>
        <taxon>Ascomycota</taxon>
        <taxon>Pezizomycotina</taxon>
        <taxon>Dothideomycetes</taxon>
        <taxon>Dothideomycetidae</taxon>
        <taxon>Mycosphaerellales</taxon>
        <taxon>Teratosphaeriaceae</taxon>
        <taxon>Baudoinia</taxon>
    </lineage>
</organism>
<evidence type="ECO:0000259" key="9">
    <source>
        <dbReference type="Pfam" id="PF04108"/>
    </source>
</evidence>
<dbReference type="GO" id="GO:0030295">
    <property type="term" value="F:protein kinase activator activity"/>
    <property type="evidence" value="ECO:0007669"/>
    <property type="project" value="TreeGrafter"/>
</dbReference>
<dbReference type="OrthoDB" id="1937984at2759"/>
<keyword evidence="11" id="KW-1185">Reference proteome</keyword>
<evidence type="ECO:0000256" key="8">
    <source>
        <dbReference type="SAM" id="MobiDB-lite"/>
    </source>
</evidence>
<dbReference type="KEGG" id="bcom:BAUCODRAFT_75053"/>
<dbReference type="EMBL" id="KB445559">
    <property type="protein sequence ID" value="EMC93855.1"/>
    <property type="molecule type" value="Genomic_DNA"/>
</dbReference>
<gene>
    <name evidence="10" type="ORF">BAUCODRAFT_75053</name>
</gene>
<accession>M2N515</accession>
<dbReference type="RefSeq" id="XP_007678807.1">
    <property type="nucleotide sequence ID" value="XM_007680617.1"/>
</dbReference>
<dbReference type="GO" id="GO:0000045">
    <property type="term" value="P:autophagosome assembly"/>
    <property type="evidence" value="ECO:0007669"/>
    <property type="project" value="TreeGrafter"/>
</dbReference>
<evidence type="ECO:0000256" key="5">
    <source>
        <dbReference type="ARBA" id="ARBA00023136"/>
    </source>
</evidence>
<evidence type="ECO:0000256" key="7">
    <source>
        <dbReference type="SAM" id="Coils"/>
    </source>
</evidence>
<dbReference type="InterPro" id="IPR007240">
    <property type="entry name" value="Atg17"/>
</dbReference>
<dbReference type="PANTHER" id="PTHR28005:SF1">
    <property type="entry name" value="AUTOPHAGY-RELATED PROTEIN 17"/>
    <property type="match status" value="1"/>
</dbReference>
<dbReference type="Pfam" id="PF04108">
    <property type="entry name" value="ATG17_like"/>
    <property type="match status" value="1"/>
</dbReference>
<dbReference type="GO" id="GO:0034045">
    <property type="term" value="C:phagophore assembly site membrane"/>
    <property type="evidence" value="ECO:0007669"/>
    <property type="project" value="UniProtKB-SubCell"/>
</dbReference>
<dbReference type="GO" id="GO:0000422">
    <property type="term" value="P:autophagy of mitochondrion"/>
    <property type="evidence" value="ECO:0007669"/>
    <property type="project" value="TreeGrafter"/>
</dbReference>
<dbReference type="GeneID" id="19116938"/>
<keyword evidence="4 6" id="KW-0072">Autophagy</keyword>
<protein>
    <recommendedName>
        <fullName evidence="2 6">Autophagy-related protein 17</fullName>
    </recommendedName>
</protein>
<dbReference type="Proteomes" id="UP000011761">
    <property type="component" value="Unassembled WGS sequence"/>
</dbReference>
<feature type="coiled-coil region" evidence="7">
    <location>
        <begin position="104"/>
        <end position="138"/>
    </location>
</feature>
<proteinExistence type="inferred from homology"/>
<dbReference type="PANTHER" id="PTHR28005">
    <property type="entry name" value="AUTOPHAGY-RELATED PROTEIN 17"/>
    <property type="match status" value="1"/>
</dbReference>
<feature type="coiled-coil region" evidence="7">
    <location>
        <begin position="405"/>
        <end position="443"/>
    </location>
</feature>
<dbReference type="GO" id="GO:1990316">
    <property type="term" value="C:Atg1/ULK1 kinase complex"/>
    <property type="evidence" value="ECO:0007669"/>
    <property type="project" value="TreeGrafter"/>
</dbReference>
<dbReference type="InterPro" id="IPR045326">
    <property type="entry name" value="ATG17-like_dom"/>
</dbReference>
<comment type="subcellular location">
    <subcellularLocation>
        <location evidence="6">Cytoplasm</location>
    </subcellularLocation>
    <subcellularLocation>
        <location evidence="6">Preautophagosomal structure membrane</location>
        <topology evidence="6">Peripheral membrane protein</topology>
    </subcellularLocation>
</comment>
<dbReference type="eggNOG" id="ENOG502QQDW">
    <property type="taxonomic scope" value="Eukaryota"/>
</dbReference>
<evidence type="ECO:0000313" key="11">
    <source>
        <dbReference type="Proteomes" id="UP000011761"/>
    </source>
</evidence>
<sequence>MSDSEASSESASASPSPPPSQEASFHGVISLEHLVRHFVTAKKSLSSTTHVWRANELVTSSRTLIEEIAVLNARNAFARKGVDDQIDILYTLKHGVAQVGEVAADEFQATIASLDKANDRLQESLSKLRQTIVHASLQRTQQGANKTLYDFIDETRHEDITDAIRTLIDSFDTAKSELDSTVSIFDDSIRVILDTLQEGNPANSGPQAKHTLYDEPPPSVPQLFRGLEEHAAEMASLLESLVSHYDLCVSALKHTEGGGEAAKLAIQGQELPKSVSGKEEDSLYRKTAPEPISETERNDMLRVLKSDAAQVEEVTAEMKDHTEAMESQYNFLLMHTSNARSTHRALRAAVHQLHNIETAIPSHLAASHALRETWHDIRASIETRSQELASLTEFYDGFMRSYASLLREVDRRKAAEENMRKLAARAQRELDRLYEADREAREEFMAEVDQSLPGDIWPGAWAGGRRWVVKSVDVTARE</sequence>
<name>M2N515_BAUPA</name>
<evidence type="ECO:0000313" key="10">
    <source>
        <dbReference type="EMBL" id="EMC93855.1"/>
    </source>
</evidence>
<evidence type="ECO:0000256" key="2">
    <source>
        <dbReference type="ARBA" id="ARBA00013806"/>
    </source>
</evidence>
<comment type="function">
    <text evidence="6">Autophagy-specific protein that functions in response to autophagy-inducing signals as a scaffold to recruit other ATG proteins to organize preautophagosomal structure (PAS) formation. Modulates the timing and magnitude of the autophagy response, such as the size of the sequestering vesicles. Plays particularly a role in pexophagy and nucleophagy.</text>
</comment>
<dbReference type="AlphaFoldDB" id="M2N515"/>
<evidence type="ECO:0000256" key="1">
    <source>
        <dbReference type="ARBA" id="ARBA00006259"/>
    </source>
</evidence>
<dbReference type="HOGENOM" id="CLU_028356_0_0_1"/>
<keyword evidence="7" id="KW-0175">Coiled coil</keyword>
<reference evidence="10 11" key="1">
    <citation type="journal article" date="2012" name="PLoS Pathog.">
        <title>Diverse lifestyles and strategies of plant pathogenesis encoded in the genomes of eighteen Dothideomycetes fungi.</title>
        <authorList>
            <person name="Ohm R.A."/>
            <person name="Feau N."/>
            <person name="Henrissat B."/>
            <person name="Schoch C.L."/>
            <person name="Horwitz B.A."/>
            <person name="Barry K.W."/>
            <person name="Condon B.J."/>
            <person name="Copeland A.C."/>
            <person name="Dhillon B."/>
            <person name="Glaser F."/>
            <person name="Hesse C.N."/>
            <person name="Kosti I."/>
            <person name="LaButti K."/>
            <person name="Lindquist E.A."/>
            <person name="Lucas S."/>
            <person name="Salamov A.A."/>
            <person name="Bradshaw R.E."/>
            <person name="Ciuffetti L."/>
            <person name="Hamelin R.C."/>
            <person name="Kema G.H.J."/>
            <person name="Lawrence C."/>
            <person name="Scott J.A."/>
            <person name="Spatafora J.W."/>
            <person name="Turgeon B.G."/>
            <person name="de Wit P.J.G.M."/>
            <person name="Zhong S."/>
            <person name="Goodwin S.B."/>
            <person name="Grigoriev I.V."/>
        </authorList>
    </citation>
    <scope>NUCLEOTIDE SEQUENCE [LARGE SCALE GENOMIC DNA]</scope>
    <source>
        <strain evidence="10 11">UAMH 10762</strain>
    </source>
</reference>
<keyword evidence="3 6" id="KW-0963">Cytoplasm</keyword>
<keyword evidence="5" id="KW-0472">Membrane</keyword>
<dbReference type="GO" id="GO:0060090">
    <property type="term" value="F:molecular adaptor activity"/>
    <property type="evidence" value="ECO:0007669"/>
    <property type="project" value="TreeGrafter"/>
</dbReference>
<evidence type="ECO:0000256" key="4">
    <source>
        <dbReference type="ARBA" id="ARBA00023006"/>
    </source>
</evidence>
<dbReference type="OMA" id="THVWRAN"/>
<feature type="compositionally biased region" description="Low complexity" evidence="8">
    <location>
        <begin position="1"/>
        <end position="14"/>
    </location>
</feature>
<dbReference type="STRING" id="717646.M2N515"/>
<evidence type="ECO:0000256" key="3">
    <source>
        <dbReference type="ARBA" id="ARBA00022490"/>
    </source>
</evidence>